<dbReference type="PROSITE" id="PS50949">
    <property type="entry name" value="HTH_GNTR"/>
    <property type="match status" value="1"/>
</dbReference>
<evidence type="ECO:0000259" key="5">
    <source>
        <dbReference type="PROSITE" id="PS50949"/>
    </source>
</evidence>
<protein>
    <recommendedName>
        <fullName evidence="5">HTH gntR-type domain-containing protein</fullName>
    </recommendedName>
</protein>
<dbReference type="Pfam" id="PF00392">
    <property type="entry name" value="GntR"/>
    <property type="match status" value="1"/>
</dbReference>
<dbReference type="PANTHER" id="PTHR44846:SF17">
    <property type="entry name" value="GNTR-FAMILY TRANSCRIPTIONAL REGULATOR"/>
    <property type="match status" value="1"/>
</dbReference>
<dbReference type="SMART" id="SM00345">
    <property type="entry name" value="HTH_GNTR"/>
    <property type="match status" value="1"/>
</dbReference>
<dbReference type="Gene3D" id="1.10.10.10">
    <property type="entry name" value="Winged helix-like DNA-binding domain superfamily/Winged helix DNA-binding domain"/>
    <property type="match status" value="1"/>
</dbReference>
<dbReference type="PANTHER" id="PTHR44846">
    <property type="entry name" value="MANNOSYL-D-GLYCERATE TRANSPORT/METABOLISM SYSTEM REPRESSOR MNGR-RELATED"/>
    <property type="match status" value="1"/>
</dbReference>
<organism evidence="6 7">
    <name type="scientific">Luedemannella helvata</name>
    <dbReference type="NCBI Taxonomy" id="349315"/>
    <lineage>
        <taxon>Bacteria</taxon>
        <taxon>Bacillati</taxon>
        <taxon>Actinomycetota</taxon>
        <taxon>Actinomycetes</taxon>
        <taxon>Micromonosporales</taxon>
        <taxon>Micromonosporaceae</taxon>
        <taxon>Luedemannella</taxon>
    </lineage>
</organism>
<evidence type="ECO:0000313" key="7">
    <source>
        <dbReference type="Proteomes" id="UP001500655"/>
    </source>
</evidence>
<keyword evidence="2" id="KW-0238">DNA-binding</keyword>
<gene>
    <name evidence="6" type="ORF">GCM10009681_41140</name>
</gene>
<dbReference type="InterPro" id="IPR036390">
    <property type="entry name" value="WH_DNA-bd_sf"/>
</dbReference>
<feature type="domain" description="HTH gntR-type" evidence="5">
    <location>
        <begin position="9"/>
        <end position="77"/>
    </location>
</feature>
<evidence type="ECO:0000256" key="3">
    <source>
        <dbReference type="ARBA" id="ARBA00023163"/>
    </source>
</evidence>
<dbReference type="Proteomes" id="UP001500655">
    <property type="component" value="Unassembled WGS sequence"/>
</dbReference>
<comment type="caution">
    <text evidence="6">The sequence shown here is derived from an EMBL/GenBank/DDBJ whole genome shotgun (WGS) entry which is preliminary data.</text>
</comment>
<evidence type="ECO:0000256" key="2">
    <source>
        <dbReference type="ARBA" id="ARBA00023125"/>
    </source>
</evidence>
<dbReference type="RefSeq" id="WP_344084364.1">
    <property type="nucleotide sequence ID" value="NZ_BAAALS010000021.1"/>
</dbReference>
<feature type="compositionally biased region" description="Low complexity" evidence="4">
    <location>
        <begin position="160"/>
        <end position="178"/>
    </location>
</feature>
<proteinExistence type="predicted"/>
<accession>A0ABP4WYA3</accession>
<dbReference type="SUPFAM" id="SSF46785">
    <property type="entry name" value="Winged helix' DNA-binding domain"/>
    <property type="match status" value="1"/>
</dbReference>
<sequence length="193" mass="21054">MTYDPADKRALFQRVVDDLTDQIRDGRLRPGERLPSAKEISDRWDVSAMTSQRALRELQALGLSYGMAGKGTFVHPDAPQTIKILDGQPAASPAGPTVSAGLAQYLLTRDAFAAKTVEWMENLRDKTRAAELQAEMNLLAAVLEGQRQGLDQDEIDRYQAELAAAAGPAASTATQPPADGDTPKLTRRRSHRK</sequence>
<evidence type="ECO:0000256" key="1">
    <source>
        <dbReference type="ARBA" id="ARBA00023015"/>
    </source>
</evidence>
<dbReference type="InterPro" id="IPR050679">
    <property type="entry name" value="Bact_HTH_transcr_reg"/>
</dbReference>
<keyword evidence="3" id="KW-0804">Transcription</keyword>
<reference evidence="7" key="1">
    <citation type="journal article" date="2019" name="Int. J. Syst. Evol. Microbiol.">
        <title>The Global Catalogue of Microorganisms (GCM) 10K type strain sequencing project: providing services to taxonomists for standard genome sequencing and annotation.</title>
        <authorList>
            <consortium name="The Broad Institute Genomics Platform"/>
            <consortium name="The Broad Institute Genome Sequencing Center for Infectious Disease"/>
            <person name="Wu L."/>
            <person name="Ma J."/>
        </authorList>
    </citation>
    <scope>NUCLEOTIDE SEQUENCE [LARGE SCALE GENOMIC DNA]</scope>
    <source>
        <strain evidence="7">JCM 13249</strain>
    </source>
</reference>
<evidence type="ECO:0000256" key="4">
    <source>
        <dbReference type="SAM" id="MobiDB-lite"/>
    </source>
</evidence>
<dbReference type="EMBL" id="BAAALS010000021">
    <property type="protein sequence ID" value="GAA1765841.1"/>
    <property type="molecule type" value="Genomic_DNA"/>
</dbReference>
<dbReference type="InterPro" id="IPR036388">
    <property type="entry name" value="WH-like_DNA-bd_sf"/>
</dbReference>
<keyword evidence="7" id="KW-1185">Reference proteome</keyword>
<evidence type="ECO:0000313" key="6">
    <source>
        <dbReference type="EMBL" id="GAA1765841.1"/>
    </source>
</evidence>
<dbReference type="InterPro" id="IPR000524">
    <property type="entry name" value="Tscrpt_reg_HTH_GntR"/>
</dbReference>
<dbReference type="CDD" id="cd07377">
    <property type="entry name" value="WHTH_GntR"/>
    <property type="match status" value="1"/>
</dbReference>
<feature type="region of interest" description="Disordered" evidence="4">
    <location>
        <begin position="159"/>
        <end position="193"/>
    </location>
</feature>
<keyword evidence="1" id="KW-0805">Transcription regulation</keyword>
<name>A0ABP4WYA3_9ACTN</name>